<dbReference type="EMBL" id="JACBZS010000001">
    <property type="protein sequence ID" value="NYI70023.1"/>
    <property type="molecule type" value="Genomic_DNA"/>
</dbReference>
<protein>
    <submittedName>
        <fullName evidence="10">Peptidoglycan hydrolase-like protein with peptidoglycan-binding domain</fullName>
    </submittedName>
</protein>
<feature type="active site" description="Proton donor/acceptor" evidence="6">
    <location>
        <position position="334"/>
    </location>
</feature>
<keyword evidence="3 6" id="KW-0133">Cell shape</keyword>
<organism evidence="10 11">
    <name type="scientific">Naumannella cuiyingiana</name>
    <dbReference type="NCBI Taxonomy" id="1347891"/>
    <lineage>
        <taxon>Bacteria</taxon>
        <taxon>Bacillati</taxon>
        <taxon>Actinomycetota</taxon>
        <taxon>Actinomycetes</taxon>
        <taxon>Propionibacteriales</taxon>
        <taxon>Propionibacteriaceae</taxon>
        <taxon>Naumannella</taxon>
    </lineage>
</organism>
<dbReference type="PROSITE" id="PS51257">
    <property type="entry name" value="PROKAR_LIPOPROTEIN"/>
    <property type="match status" value="1"/>
</dbReference>
<evidence type="ECO:0000313" key="11">
    <source>
        <dbReference type="Proteomes" id="UP000527616"/>
    </source>
</evidence>
<dbReference type="InterPro" id="IPR038063">
    <property type="entry name" value="Transpep_catalytic_dom"/>
</dbReference>
<name>A0A7Z0IK12_9ACTN</name>
<dbReference type="Gene3D" id="1.10.101.10">
    <property type="entry name" value="PGBD-like superfamily/PGBD"/>
    <property type="match status" value="2"/>
</dbReference>
<feature type="region of interest" description="Disordered" evidence="7">
    <location>
        <begin position="135"/>
        <end position="158"/>
    </location>
</feature>
<feature type="region of interest" description="Disordered" evidence="7">
    <location>
        <begin position="30"/>
        <end position="76"/>
    </location>
</feature>
<feature type="domain" description="L,D-TPase catalytic" evidence="9">
    <location>
        <begin position="264"/>
        <end position="376"/>
    </location>
</feature>
<feature type="compositionally biased region" description="Low complexity" evidence="7">
    <location>
        <begin position="32"/>
        <end position="53"/>
    </location>
</feature>
<comment type="pathway">
    <text evidence="1 6">Cell wall biogenesis; peptidoglycan biosynthesis.</text>
</comment>
<dbReference type="InterPro" id="IPR036366">
    <property type="entry name" value="PGBDSf"/>
</dbReference>
<keyword evidence="4 6" id="KW-0573">Peptidoglycan synthesis</keyword>
<dbReference type="Pfam" id="PF01471">
    <property type="entry name" value="PG_binding_1"/>
    <property type="match status" value="2"/>
</dbReference>
<dbReference type="Proteomes" id="UP000527616">
    <property type="component" value="Unassembled WGS sequence"/>
</dbReference>
<dbReference type="UniPathway" id="UPA00219"/>
<keyword evidence="10" id="KW-0378">Hydrolase</keyword>
<dbReference type="Gene3D" id="2.40.440.10">
    <property type="entry name" value="L,D-transpeptidase catalytic domain-like"/>
    <property type="match status" value="1"/>
</dbReference>
<dbReference type="PANTHER" id="PTHR30582">
    <property type="entry name" value="L,D-TRANSPEPTIDASE"/>
    <property type="match status" value="1"/>
</dbReference>
<dbReference type="InterPro" id="IPR050979">
    <property type="entry name" value="LD-transpeptidase"/>
</dbReference>
<evidence type="ECO:0000256" key="2">
    <source>
        <dbReference type="ARBA" id="ARBA00022679"/>
    </source>
</evidence>
<dbReference type="RefSeq" id="WP_246292534.1">
    <property type="nucleotide sequence ID" value="NZ_JACBZS010000001.1"/>
</dbReference>
<dbReference type="SUPFAM" id="SSF141523">
    <property type="entry name" value="L,D-transpeptidase catalytic domain-like"/>
    <property type="match status" value="1"/>
</dbReference>
<dbReference type="CDD" id="cd16913">
    <property type="entry name" value="YkuD_like"/>
    <property type="match status" value="1"/>
</dbReference>
<keyword evidence="8" id="KW-0732">Signal</keyword>
<feature type="region of interest" description="Disordered" evidence="7">
    <location>
        <begin position="193"/>
        <end position="256"/>
    </location>
</feature>
<feature type="active site" description="Nucleophile" evidence="6">
    <location>
        <position position="351"/>
    </location>
</feature>
<reference evidence="10 11" key="1">
    <citation type="submission" date="2020-07" db="EMBL/GenBank/DDBJ databases">
        <title>Sequencing the genomes of 1000 actinobacteria strains.</title>
        <authorList>
            <person name="Klenk H.-P."/>
        </authorList>
    </citation>
    <scope>NUCLEOTIDE SEQUENCE [LARGE SCALE GENOMIC DNA]</scope>
    <source>
        <strain evidence="10 11">DSM 103164</strain>
    </source>
</reference>
<evidence type="ECO:0000256" key="5">
    <source>
        <dbReference type="ARBA" id="ARBA00023316"/>
    </source>
</evidence>
<dbReference type="GO" id="GO:0005576">
    <property type="term" value="C:extracellular region"/>
    <property type="evidence" value="ECO:0007669"/>
    <property type="project" value="TreeGrafter"/>
</dbReference>
<dbReference type="InterPro" id="IPR036365">
    <property type="entry name" value="PGBD-like_sf"/>
</dbReference>
<keyword evidence="11" id="KW-1185">Reference proteome</keyword>
<dbReference type="InterPro" id="IPR005490">
    <property type="entry name" value="LD_TPept_cat_dom"/>
</dbReference>
<feature type="chain" id="PRO_5038689854" evidence="8">
    <location>
        <begin position="24"/>
        <end position="377"/>
    </location>
</feature>
<keyword evidence="5 6" id="KW-0961">Cell wall biogenesis/degradation</keyword>
<gene>
    <name evidence="10" type="ORF">GGQ54_000583</name>
</gene>
<evidence type="ECO:0000259" key="9">
    <source>
        <dbReference type="PROSITE" id="PS52029"/>
    </source>
</evidence>
<dbReference type="PROSITE" id="PS52029">
    <property type="entry name" value="LD_TPASE"/>
    <property type="match status" value="1"/>
</dbReference>
<dbReference type="GO" id="GO:0018104">
    <property type="term" value="P:peptidoglycan-protein cross-linking"/>
    <property type="evidence" value="ECO:0007669"/>
    <property type="project" value="TreeGrafter"/>
</dbReference>
<dbReference type="PANTHER" id="PTHR30582:SF33">
    <property type="entry name" value="EXPORTED PROTEIN"/>
    <property type="match status" value="1"/>
</dbReference>
<feature type="signal peptide" evidence="8">
    <location>
        <begin position="1"/>
        <end position="23"/>
    </location>
</feature>
<evidence type="ECO:0000256" key="7">
    <source>
        <dbReference type="SAM" id="MobiDB-lite"/>
    </source>
</evidence>
<sequence length="377" mass="40994">MSRRVPALMATAAIGALLFGACAAPADEARQTAVVAPAPTTSAPETPSASPTPDNTPSPTPTKDPALFSRGAKGDKVKDLQARLKQIGWLEGKVTGEYDETTENAVKGFQAKRELEQTGEVDAKTLEALNSMTRKPTDDELNNRITPGPTLLESGDSGDKVKDLQARLKQLEWFSGDVTGNYGSQTAAAVKGFQDKRALPQTGKVDQRTLDRLHDMTRKPTSDELNNVKPKTDEKKDKSDKSGTSGSDSSAKAKGLDPRCMTGRVMCVSKKSNRLWWVIDGRAVISFDVRFGTDETPTREGTFYVDRKSKNHVSNMYFTPMPYAMFFSRGQAVHYSADFAARGYNGGSHGCVNVRDKGKIAKLYSQVRIGDKVVVYG</sequence>
<feature type="compositionally biased region" description="Low complexity" evidence="7">
    <location>
        <begin position="242"/>
        <end position="253"/>
    </location>
</feature>
<keyword evidence="2" id="KW-0808">Transferase</keyword>
<accession>A0A7Z0IK12</accession>
<evidence type="ECO:0000256" key="4">
    <source>
        <dbReference type="ARBA" id="ARBA00022984"/>
    </source>
</evidence>
<feature type="compositionally biased region" description="Basic and acidic residues" evidence="7">
    <location>
        <begin position="230"/>
        <end position="241"/>
    </location>
</feature>
<evidence type="ECO:0000256" key="1">
    <source>
        <dbReference type="ARBA" id="ARBA00004752"/>
    </source>
</evidence>
<dbReference type="InterPro" id="IPR002477">
    <property type="entry name" value="Peptidoglycan-bd-like"/>
</dbReference>
<evidence type="ECO:0000313" key="10">
    <source>
        <dbReference type="EMBL" id="NYI70023.1"/>
    </source>
</evidence>
<evidence type="ECO:0000256" key="6">
    <source>
        <dbReference type="PROSITE-ProRule" id="PRU01373"/>
    </source>
</evidence>
<evidence type="ECO:0000256" key="3">
    <source>
        <dbReference type="ARBA" id="ARBA00022960"/>
    </source>
</evidence>
<comment type="caution">
    <text evidence="10">The sequence shown here is derived from an EMBL/GenBank/DDBJ whole genome shotgun (WGS) entry which is preliminary data.</text>
</comment>
<feature type="compositionally biased region" description="Basic and acidic residues" evidence="7">
    <location>
        <begin position="205"/>
        <end position="222"/>
    </location>
</feature>
<dbReference type="GO" id="GO:0071555">
    <property type="term" value="P:cell wall organization"/>
    <property type="evidence" value="ECO:0007669"/>
    <property type="project" value="UniProtKB-UniRule"/>
</dbReference>
<dbReference type="Pfam" id="PF03734">
    <property type="entry name" value="YkuD"/>
    <property type="match status" value="1"/>
</dbReference>
<proteinExistence type="predicted"/>
<dbReference type="GO" id="GO:0016740">
    <property type="term" value="F:transferase activity"/>
    <property type="evidence" value="ECO:0007669"/>
    <property type="project" value="UniProtKB-KW"/>
</dbReference>
<dbReference type="GO" id="GO:0071972">
    <property type="term" value="F:peptidoglycan L,D-transpeptidase activity"/>
    <property type="evidence" value="ECO:0007669"/>
    <property type="project" value="TreeGrafter"/>
</dbReference>
<dbReference type="SUPFAM" id="SSF47090">
    <property type="entry name" value="PGBD-like"/>
    <property type="match status" value="2"/>
</dbReference>
<dbReference type="GO" id="GO:0008360">
    <property type="term" value="P:regulation of cell shape"/>
    <property type="evidence" value="ECO:0007669"/>
    <property type="project" value="UniProtKB-UniRule"/>
</dbReference>
<evidence type="ECO:0000256" key="8">
    <source>
        <dbReference type="SAM" id="SignalP"/>
    </source>
</evidence>
<dbReference type="AlphaFoldDB" id="A0A7Z0IK12"/>